<name>A0AAW1PDM2_9CHLO</name>
<sequence>MLHGSAALVADHFGRAEAGSELQQGAEDSRAERSAPPRFVPALNLGRASRREGEVEETGVDSPNGGWQDLRVDGGDLSPLERATHRDGASLDNQPASARAQHITLHRALGVQTRPLQGSEANSGDEWDAQPSATNDLIRPVNGQAFAAATAVPAEASKEQRLQASLHATAGSEEQGPQASLPATAGSHSKQSTKAGGPFPRPWQLPQSEPPLTTHTLRHEEAFAGRGMSIATVNKEDVHRRREMGRLMTENEDLKDEVQYLRRLLKITQPETLATQTQEPSKSEPPTTAKPAVRSLFPAADGDAGGVGRALSREQMLKLHNVQLERQLLKADGELRARQEVAAAANTVLAELQQRLQQALPRDADAGGDLERMVAADELLKLRQWAADTMTSLKQVRRAAHTVDAAPHEASMSPNAETQGTMGTVAWEIPFLSTAGGGNVFMPAGATPTVTGICRGEGVLLADPAKVQQLEAQLGALAPQLAALCESLQSTLLPALPSLCPPLAARLKVDTRRAQIPGMLTGPTPASNAAQQVQGALDTLQQRYDMALHRLRQARQGQIAALAQSAT</sequence>
<evidence type="ECO:0000256" key="1">
    <source>
        <dbReference type="SAM" id="MobiDB-lite"/>
    </source>
</evidence>
<keyword evidence="3" id="KW-1185">Reference proteome</keyword>
<gene>
    <name evidence="2" type="ORF">WJX72_009863</name>
</gene>
<proteinExistence type="predicted"/>
<accession>A0AAW1PDM2</accession>
<dbReference type="EMBL" id="JALJOR010000012">
    <property type="protein sequence ID" value="KAK9807804.1"/>
    <property type="molecule type" value="Genomic_DNA"/>
</dbReference>
<organism evidence="2 3">
    <name type="scientific">[Myrmecia] bisecta</name>
    <dbReference type="NCBI Taxonomy" id="41462"/>
    <lineage>
        <taxon>Eukaryota</taxon>
        <taxon>Viridiplantae</taxon>
        <taxon>Chlorophyta</taxon>
        <taxon>core chlorophytes</taxon>
        <taxon>Trebouxiophyceae</taxon>
        <taxon>Trebouxiales</taxon>
        <taxon>Trebouxiaceae</taxon>
        <taxon>Myrmecia</taxon>
    </lineage>
</organism>
<protein>
    <submittedName>
        <fullName evidence="2">Uncharacterized protein</fullName>
    </submittedName>
</protein>
<dbReference type="Proteomes" id="UP001489004">
    <property type="component" value="Unassembled WGS sequence"/>
</dbReference>
<feature type="compositionally biased region" description="Polar residues" evidence="1">
    <location>
        <begin position="271"/>
        <end position="286"/>
    </location>
</feature>
<feature type="region of interest" description="Disordered" evidence="1">
    <location>
        <begin position="116"/>
        <end position="135"/>
    </location>
</feature>
<evidence type="ECO:0000313" key="3">
    <source>
        <dbReference type="Proteomes" id="UP001489004"/>
    </source>
</evidence>
<reference evidence="2 3" key="1">
    <citation type="journal article" date="2024" name="Nat. Commun.">
        <title>Phylogenomics reveals the evolutionary origins of lichenization in chlorophyte algae.</title>
        <authorList>
            <person name="Puginier C."/>
            <person name="Libourel C."/>
            <person name="Otte J."/>
            <person name="Skaloud P."/>
            <person name="Haon M."/>
            <person name="Grisel S."/>
            <person name="Petersen M."/>
            <person name="Berrin J.G."/>
            <person name="Delaux P.M."/>
            <person name="Dal Grande F."/>
            <person name="Keller J."/>
        </authorList>
    </citation>
    <scope>NUCLEOTIDE SEQUENCE [LARGE SCALE GENOMIC DNA]</scope>
    <source>
        <strain evidence="2 3">SAG 2043</strain>
    </source>
</reference>
<feature type="region of interest" description="Disordered" evidence="1">
    <location>
        <begin position="271"/>
        <end position="290"/>
    </location>
</feature>
<comment type="caution">
    <text evidence="2">The sequence shown here is derived from an EMBL/GenBank/DDBJ whole genome shotgun (WGS) entry which is preliminary data.</text>
</comment>
<feature type="region of interest" description="Disordered" evidence="1">
    <location>
        <begin position="169"/>
        <end position="203"/>
    </location>
</feature>
<feature type="region of interest" description="Disordered" evidence="1">
    <location>
        <begin position="1"/>
        <end position="99"/>
    </location>
</feature>
<evidence type="ECO:0000313" key="2">
    <source>
        <dbReference type="EMBL" id="KAK9807804.1"/>
    </source>
</evidence>
<dbReference type="AlphaFoldDB" id="A0AAW1PDM2"/>